<proteinExistence type="predicted"/>
<comment type="caution">
    <text evidence="1">The sequence shown here is derived from an EMBL/GenBank/DDBJ whole genome shotgun (WGS) entry which is preliminary data.</text>
</comment>
<evidence type="ECO:0000313" key="2">
    <source>
        <dbReference type="Proteomes" id="UP000013167"/>
    </source>
</evidence>
<accession>N0E6F3</accession>
<organism evidence="1 2">
    <name type="scientific">Phycicoccus elongatus Lp2</name>
    <dbReference type="NCBI Taxonomy" id="1193181"/>
    <lineage>
        <taxon>Bacteria</taxon>
        <taxon>Bacillati</taxon>
        <taxon>Actinomycetota</taxon>
        <taxon>Actinomycetes</taxon>
        <taxon>Micrococcales</taxon>
        <taxon>Intrasporangiaceae</taxon>
        <taxon>Phycicoccus</taxon>
    </lineage>
</organism>
<keyword evidence="2" id="KW-1185">Reference proteome</keyword>
<name>N0E6F3_9MICO</name>
<sequence length="140" mass="15105">MGAWGSGLFDNDNALDVMGDLEDSTPQGRPDLVVAALDEVLLADGYIEAPEMSAAVAAAAAVGAVVNPGAAVEESSRPHWLAADAFEVDEELIEKSRRVLRRAIRAQDNEWYELWAESGTADEMVESCQRALAWLGDRDD</sequence>
<protein>
    <recommendedName>
        <fullName evidence="3">DUF4259 domain-containing protein</fullName>
    </recommendedName>
</protein>
<dbReference type="Pfam" id="PF14078">
    <property type="entry name" value="DUF4259"/>
    <property type="match status" value="1"/>
</dbReference>
<dbReference type="InterPro" id="IPR025355">
    <property type="entry name" value="DUF4259"/>
</dbReference>
<evidence type="ECO:0000313" key="1">
    <source>
        <dbReference type="EMBL" id="CCH71444.1"/>
    </source>
</evidence>
<dbReference type="Proteomes" id="UP000013167">
    <property type="component" value="Unassembled WGS sequence"/>
</dbReference>
<evidence type="ECO:0008006" key="3">
    <source>
        <dbReference type="Google" id="ProtNLM"/>
    </source>
</evidence>
<dbReference type="eggNOG" id="ENOG5030U04">
    <property type="taxonomic scope" value="Bacteria"/>
</dbReference>
<reference evidence="1 2" key="1">
    <citation type="journal article" date="2013" name="ISME J.">
        <title>A metabolic model for members of the genus Tetrasphaera involved in enhanced biological phosphorus removal.</title>
        <authorList>
            <person name="Kristiansen R."/>
            <person name="Nguyen H.T.T."/>
            <person name="Saunders A.M."/>
            <person name="Nielsen J.L."/>
            <person name="Wimmer R."/>
            <person name="Le V.Q."/>
            <person name="McIlroy S.J."/>
            <person name="Petrovski S."/>
            <person name="Seviour R.J."/>
            <person name="Calteau A."/>
            <person name="Nielsen K.L."/>
            <person name="Nielsen P.H."/>
        </authorList>
    </citation>
    <scope>NUCLEOTIDE SEQUENCE [LARGE SCALE GENOMIC DNA]</scope>
    <source>
        <strain evidence="1 2">Lp2</strain>
    </source>
</reference>
<dbReference type="AlphaFoldDB" id="N0E6F3"/>
<dbReference type="HOGENOM" id="CLU_128239_0_0_11"/>
<gene>
    <name evidence="1" type="ORF">BN10_930018</name>
</gene>
<dbReference type="EMBL" id="CAIZ01000167">
    <property type="protein sequence ID" value="CCH71444.1"/>
    <property type="molecule type" value="Genomic_DNA"/>
</dbReference>
<dbReference type="STRING" id="1193181.BN10_930018"/>
<dbReference type="RefSeq" id="WP_010851271.1">
    <property type="nucleotide sequence ID" value="NZ_HF570956.1"/>
</dbReference>
<dbReference type="OrthoDB" id="73183at2"/>